<feature type="domain" description="Nudix hydrolase" evidence="1">
    <location>
        <begin position="37"/>
        <end position="163"/>
    </location>
</feature>
<keyword evidence="3" id="KW-1185">Reference proteome</keyword>
<sequence length="196" mass="22365">MKPGFKFCPDCGAPITHETPAGDDRNRDVCSRDGKIFYHNPLSVVGTVAEWEGRILMCRRAIEPRRHFWTLPAGFLELGETVADGAIRETREEARAEVDIGPLFSLINVTHIGQIHMFYRADLRNGRHAPGPESTETVLMDEGDIPWTELAFPTVYLTLERYFADRRAGRFTLHDEDLARDEWRRMGLRETPTLPA</sequence>
<dbReference type="CDD" id="cd04511">
    <property type="entry name" value="NUDIX_Hydrolase"/>
    <property type="match status" value="1"/>
</dbReference>
<evidence type="ECO:0000313" key="2">
    <source>
        <dbReference type="EMBL" id="MDT0619168.1"/>
    </source>
</evidence>
<dbReference type="PANTHER" id="PTHR43222:SF2">
    <property type="entry name" value="NUDIX HYDROLASE 23, CHLOROPLASTIC"/>
    <property type="match status" value="1"/>
</dbReference>
<dbReference type="Gene3D" id="2.20.70.10">
    <property type="match status" value="1"/>
</dbReference>
<gene>
    <name evidence="2" type="ORF">RM531_11850</name>
</gene>
<dbReference type="RefSeq" id="WP_311659517.1">
    <property type="nucleotide sequence ID" value="NZ_JAVRHY010000011.1"/>
</dbReference>
<dbReference type="Proteomes" id="UP001259982">
    <property type="component" value="Unassembled WGS sequence"/>
</dbReference>
<reference evidence="2 3" key="1">
    <citation type="submission" date="2023-09" db="EMBL/GenBank/DDBJ databases">
        <authorList>
            <person name="Rey-Velasco X."/>
        </authorList>
    </citation>
    <scope>NUCLEOTIDE SEQUENCE [LARGE SCALE GENOMIC DNA]</scope>
    <source>
        <strain evidence="2 3">P385</strain>
    </source>
</reference>
<keyword evidence="2" id="KW-0378">Hydrolase</keyword>
<dbReference type="SUPFAM" id="SSF55811">
    <property type="entry name" value="Nudix"/>
    <property type="match status" value="1"/>
</dbReference>
<organism evidence="2 3">
    <name type="scientific">Spectribacter acetivorans</name>
    <dbReference type="NCBI Taxonomy" id="3075603"/>
    <lineage>
        <taxon>Bacteria</taxon>
        <taxon>Pseudomonadati</taxon>
        <taxon>Pseudomonadota</taxon>
        <taxon>Gammaproteobacteria</taxon>
        <taxon>Salinisphaerales</taxon>
        <taxon>Salinisphaeraceae</taxon>
        <taxon>Spectribacter</taxon>
    </lineage>
</organism>
<dbReference type="InterPro" id="IPR000086">
    <property type="entry name" value="NUDIX_hydrolase_dom"/>
</dbReference>
<name>A0ABU3BD37_9GAMM</name>
<evidence type="ECO:0000313" key="3">
    <source>
        <dbReference type="Proteomes" id="UP001259982"/>
    </source>
</evidence>
<comment type="caution">
    <text evidence="2">The sequence shown here is derived from an EMBL/GenBank/DDBJ whole genome shotgun (WGS) entry which is preliminary data.</text>
</comment>
<proteinExistence type="predicted"/>
<dbReference type="GO" id="GO:0016787">
    <property type="term" value="F:hydrolase activity"/>
    <property type="evidence" value="ECO:0007669"/>
    <property type="project" value="UniProtKB-KW"/>
</dbReference>
<dbReference type="PANTHER" id="PTHR43222">
    <property type="entry name" value="NUDIX HYDROLASE 23"/>
    <property type="match status" value="1"/>
</dbReference>
<evidence type="ECO:0000259" key="1">
    <source>
        <dbReference type="PROSITE" id="PS51462"/>
    </source>
</evidence>
<dbReference type="InterPro" id="IPR029401">
    <property type="entry name" value="Nudix_N"/>
</dbReference>
<dbReference type="Pfam" id="PF14803">
    <property type="entry name" value="Zn_ribbon_Nudix"/>
    <property type="match status" value="1"/>
</dbReference>
<dbReference type="Gene3D" id="3.90.79.10">
    <property type="entry name" value="Nucleoside Triphosphate Pyrophosphohydrolase"/>
    <property type="match status" value="1"/>
</dbReference>
<accession>A0ABU3BD37</accession>
<dbReference type="Pfam" id="PF00293">
    <property type="entry name" value="NUDIX"/>
    <property type="match status" value="1"/>
</dbReference>
<protein>
    <submittedName>
        <fullName evidence="2">NUDIX hydrolase</fullName>
    </submittedName>
</protein>
<dbReference type="EMBL" id="JAVRHY010000011">
    <property type="protein sequence ID" value="MDT0619168.1"/>
    <property type="molecule type" value="Genomic_DNA"/>
</dbReference>
<dbReference type="PROSITE" id="PS51462">
    <property type="entry name" value="NUDIX"/>
    <property type="match status" value="1"/>
</dbReference>
<dbReference type="InterPro" id="IPR015797">
    <property type="entry name" value="NUDIX_hydrolase-like_dom_sf"/>
</dbReference>